<feature type="transmembrane region" description="Helical" evidence="2">
    <location>
        <begin position="26"/>
        <end position="48"/>
    </location>
</feature>
<dbReference type="RefSeq" id="WP_092953749.1">
    <property type="nucleotide sequence ID" value="NZ_FOMQ01000010.1"/>
</dbReference>
<keyword evidence="2" id="KW-0472">Membrane</keyword>
<dbReference type="OrthoDB" id="237270at2"/>
<keyword evidence="4" id="KW-1185">Reference proteome</keyword>
<sequence length="496" mass="53987">MNAKLAARSRTAARRVRTALLNLRDLLLSAGPLAFLAVGLVVLAYWWLQPNPPRRVTLATGPAQSAYAEFGQRYRAALAAQGIEVELLESEGSSANLQLLREGRADLAFVQGGTGELREEDAQALESLGSLFVEPVWIFYRADAARRTADPKGRDGQGRIGSRTHLDSLAQLRGLRVNVGTPGSGLPNLMDKLLEANHVEPRSLARTQLGQTPATVDFLAGRLDALVFASAPESLMVQMLLQTPGVRLMDFPQNEAYSRRFPFLTPVTLPRGVADLAADVPPADVRLVASTTSLLAREGTHPALLQLFAQSAQTLHGGAGWFNRARDFPNTRHSELPIAAEGERAINGSPPLLQRYLPFWIANLVERMWLVLGVLLAAMLPLSRVVPPLYQFRVRSRVFRWYGRLREIEDEGELGATPPHELQAQLDRLEAQVEKVSVPLSYADELYALRHHIQIVRQKLRAAAPSPAADGGTLEAQTAASTVDAPAAVPGGPRVG</sequence>
<feature type="region of interest" description="Disordered" evidence="1">
    <location>
        <begin position="466"/>
        <end position="496"/>
    </location>
</feature>
<gene>
    <name evidence="3" type="ORF">SAMN04489710_11012</name>
</gene>
<dbReference type="InterPro" id="IPR011852">
    <property type="entry name" value="TRAP_TAXI"/>
</dbReference>
<dbReference type="Pfam" id="PF16868">
    <property type="entry name" value="NMT1_3"/>
    <property type="match status" value="1"/>
</dbReference>
<accession>A0A1I1WPW3</accession>
<dbReference type="AlphaFoldDB" id="A0A1I1WPW3"/>
<name>A0A1I1WPW3_9BURK</name>
<dbReference type="EMBL" id="FOMQ01000010">
    <property type="protein sequence ID" value="SFD95463.1"/>
    <property type="molecule type" value="Genomic_DNA"/>
</dbReference>
<proteinExistence type="predicted"/>
<evidence type="ECO:0000256" key="2">
    <source>
        <dbReference type="SAM" id="Phobius"/>
    </source>
</evidence>
<dbReference type="SUPFAM" id="SSF53850">
    <property type="entry name" value="Periplasmic binding protein-like II"/>
    <property type="match status" value="1"/>
</dbReference>
<dbReference type="PANTHER" id="PTHR42941:SF1">
    <property type="entry name" value="SLL1037 PROTEIN"/>
    <property type="match status" value="1"/>
</dbReference>
<keyword evidence="2" id="KW-1133">Transmembrane helix</keyword>
<dbReference type="Gene3D" id="3.40.190.10">
    <property type="entry name" value="Periplasmic binding protein-like II"/>
    <property type="match status" value="2"/>
</dbReference>
<organism evidence="3 4">
    <name type="scientific">Paracidovorax konjaci</name>
    <dbReference type="NCBI Taxonomy" id="32040"/>
    <lineage>
        <taxon>Bacteria</taxon>
        <taxon>Pseudomonadati</taxon>
        <taxon>Pseudomonadota</taxon>
        <taxon>Betaproteobacteria</taxon>
        <taxon>Burkholderiales</taxon>
        <taxon>Comamonadaceae</taxon>
        <taxon>Paracidovorax</taxon>
    </lineage>
</organism>
<dbReference type="STRING" id="32040.SAMN04489710_11012"/>
<evidence type="ECO:0000256" key="1">
    <source>
        <dbReference type="SAM" id="MobiDB-lite"/>
    </source>
</evidence>
<dbReference type="PANTHER" id="PTHR42941">
    <property type="entry name" value="SLL1037 PROTEIN"/>
    <property type="match status" value="1"/>
</dbReference>
<reference evidence="4" key="1">
    <citation type="submission" date="2016-10" db="EMBL/GenBank/DDBJ databases">
        <authorList>
            <person name="Varghese N."/>
            <person name="Submissions S."/>
        </authorList>
    </citation>
    <scope>NUCLEOTIDE SEQUENCE [LARGE SCALE GENOMIC DNA]</scope>
    <source>
        <strain evidence="4">DSM 7481</strain>
    </source>
</reference>
<evidence type="ECO:0000313" key="3">
    <source>
        <dbReference type="EMBL" id="SFD95463.1"/>
    </source>
</evidence>
<keyword evidence="2" id="KW-0812">Transmembrane</keyword>
<dbReference type="Proteomes" id="UP000199517">
    <property type="component" value="Unassembled WGS sequence"/>
</dbReference>
<protein>
    <submittedName>
        <fullName evidence="3">TRAP-type uncharacterized transport system, substrate-binding protein</fullName>
    </submittedName>
</protein>
<evidence type="ECO:0000313" key="4">
    <source>
        <dbReference type="Proteomes" id="UP000199517"/>
    </source>
</evidence>